<evidence type="ECO:0000313" key="9">
    <source>
        <dbReference type="Proteomes" id="UP000034805"/>
    </source>
</evidence>
<dbReference type="EMBL" id="JARO02000481">
    <property type="protein sequence ID" value="KPP78403.1"/>
    <property type="molecule type" value="Genomic_DNA"/>
</dbReference>
<feature type="compositionally biased region" description="Basic and acidic residues" evidence="7">
    <location>
        <begin position="120"/>
        <end position="140"/>
    </location>
</feature>
<protein>
    <recommendedName>
        <fullName evidence="6">rRNA biogenesis protein RRP36</fullName>
    </recommendedName>
</protein>
<dbReference type="Pfam" id="PF06102">
    <property type="entry name" value="RRP36"/>
    <property type="match status" value="1"/>
</dbReference>
<dbReference type="InterPro" id="IPR009292">
    <property type="entry name" value="RRP36"/>
</dbReference>
<proteinExistence type="inferred from homology"/>
<keyword evidence="3 6" id="KW-0690">Ribosome biogenesis</keyword>
<feature type="region of interest" description="Disordered" evidence="7">
    <location>
        <begin position="184"/>
        <end position="205"/>
    </location>
</feature>
<evidence type="ECO:0000256" key="2">
    <source>
        <dbReference type="ARBA" id="ARBA00009418"/>
    </source>
</evidence>
<dbReference type="GO" id="GO:0005730">
    <property type="term" value="C:nucleolus"/>
    <property type="evidence" value="ECO:0007669"/>
    <property type="project" value="UniProtKB-SubCell"/>
</dbReference>
<evidence type="ECO:0000313" key="8">
    <source>
        <dbReference type="EMBL" id="KPP78403.1"/>
    </source>
</evidence>
<gene>
    <name evidence="8" type="ORF">Z043_102096</name>
</gene>
<feature type="region of interest" description="Disordered" evidence="7">
    <location>
        <begin position="45"/>
        <end position="70"/>
    </location>
</feature>
<keyword evidence="6" id="KW-0687">Ribonucleoprotein</keyword>
<dbReference type="PANTHER" id="PTHR21738:SF0">
    <property type="entry name" value="RIBOSOMAL RNA PROCESSING PROTEIN 36 HOMOLOG"/>
    <property type="match status" value="1"/>
</dbReference>
<keyword evidence="4 6" id="KW-0698">rRNA processing</keyword>
<feature type="compositionally biased region" description="Basic residues" evidence="7">
    <location>
        <begin position="184"/>
        <end position="198"/>
    </location>
</feature>
<evidence type="ECO:0000256" key="4">
    <source>
        <dbReference type="ARBA" id="ARBA00022552"/>
    </source>
</evidence>
<comment type="subunit">
    <text evidence="6">Associates with 90S and pre-40S pre-ribosomal particles.</text>
</comment>
<sequence length="205" mass="24262">MYCSVTQAIHSRSSHVELSTMSFEDIMKLQNKVGRKVYNEVAYGEKTEAGPAKKKKRLNKNRPMEISSKKPAPFLRQVVPVKKKLLRDPRFDNLSGEFKPEIFEKTYSFLNDVKQKEKMVNQESAQESKARRREKELEFKKKQRQLVEQGHRPFFLKKSDKRKLELAEKYSDLKKSGKLENFLKKKRKRNAVKDRKKLPFTLKVQ</sequence>
<dbReference type="GO" id="GO:0030686">
    <property type="term" value="C:90S preribosome"/>
    <property type="evidence" value="ECO:0007669"/>
    <property type="project" value="TreeGrafter"/>
</dbReference>
<feature type="region of interest" description="Disordered" evidence="7">
    <location>
        <begin position="120"/>
        <end position="145"/>
    </location>
</feature>
<comment type="subcellular location">
    <subcellularLocation>
        <location evidence="1 6">Nucleus</location>
        <location evidence="1 6">Nucleolus</location>
    </subcellularLocation>
</comment>
<dbReference type="AlphaFoldDB" id="A0A0P7ZBV4"/>
<dbReference type="GO" id="GO:0000462">
    <property type="term" value="P:maturation of SSU-rRNA from tricistronic rRNA transcript (SSU-rRNA, 5.8S rRNA, LSU-rRNA)"/>
    <property type="evidence" value="ECO:0007669"/>
    <property type="project" value="TreeGrafter"/>
</dbReference>
<evidence type="ECO:0000256" key="6">
    <source>
        <dbReference type="RuleBase" id="RU368027"/>
    </source>
</evidence>
<keyword evidence="5 6" id="KW-0539">Nucleus</keyword>
<dbReference type="STRING" id="113540.ENSSFOP00015036229"/>
<comment type="similarity">
    <text evidence="2 6">Belongs to the RRP36 family.</text>
</comment>
<organism evidence="8 9">
    <name type="scientific">Scleropages formosus</name>
    <name type="common">Asian bonytongue</name>
    <name type="synonym">Osteoglossum formosum</name>
    <dbReference type="NCBI Taxonomy" id="113540"/>
    <lineage>
        <taxon>Eukaryota</taxon>
        <taxon>Metazoa</taxon>
        <taxon>Chordata</taxon>
        <taxon>Craniata</taxon>
        <taxon>Vertebrata</taxon>
        <taxon>Euteleostomi</taxon>
        <taxon>Actinopterygii</taxon>
        <taxon>Neopterygii</taxon>
        <taxon>Teleostei</taxon>
        <taxon>Osteoglossocephala</taxon>
        <taxon>Osteoglossomorpha</taxon>
        <taxon>Osteoglossiformes</taxon>
        <taxon>Osteoglossidae</taxon>
        <taxon>Scleropages</taxon>
    </lineage>
</organism>
<accession>A0A0P7ZBV4</accession>
<dbReference type="PANTHER" id="PTHR21738">
    <property type="entry name" value="RIBOSOMAL RNA PROCESSING PROTEIN 36 HOMOLOG"/>
    <property type="match status" value="1"/>
</dbReference>
<name>A0A0P7ZBV4_SCLFO</name>
<evidence type="ECO:0000256" key="5">
    <source>
        <dbReference type="ARBA" id="ARBA00023242"/>
    </source>
</evidence>
<evidence type="ECO:0000256" key="7">
    <source>
        <dbReference type="SAM" id="MobiDB-lite"/>
    </source>
</evidence>
<evidence type="ECO:0000256" key="3">
    <source>
        <dbReference type="ARBA" id="ARBA00022517"/>
    </source>
</evidence>
<comment type="function">
    <text evidence="6">Component of the 90S pre-ribosome involved in the maturation of rRNAs. Required for early cleavages of the pre-RNAs in the 40S ribosomal subunit maturation pathway.</text>
</comment>
<reference evidence="8 9" key="1">
    <citation type="submission" date="2015-08" db="EMBL/GenBank/DDBJ databases">
        <title>The genome of the Asian arowana (Scleropages formosus).</title>
        <authorList>
            <person name="Tan M.H."/>
            <person name="Gan H.M."/>
            <person name="Croft L.J."/>
            <person name="Austin C.M."/>
        </authorList>
    </citation>
    <scope>NUCLEOTIDE SEQUENCE [LARGE SCALE GENOMIC DNA]</scope>
    <source>
        <strain evidence="8">Aro1</strain>
    </source>
</reference>
<evidence type="ECO:0000256" key="1">
    <source>
        <dbReference type="ARBA" id="ARBA00004604"/>
    </source>
</evidence>
<dbReference type="Proteomes" id="UP000034805">
    <property type="component" value="Unassembled WGS sequence"/>
</dbReference>
<comment type="caution">
    <text evidence="8">The sequence shown here is derived from an EMBL/GenBank/DDBJ whole genome shotgun (WGS) entry which is preliminary data.</text>
</comment>